<dbReference type="Proteomes" id="UP000295611">
    <property type="component" value="Unassembled WGS sequence"/>
</dbReference>
<proteinExistence type="predicted"/>
<feature type="region of interest" description="Disordered" evidence="1">
    <location>
        <begin position="96"/>
        <end position="146"/>
    </location>
</feature>
<evidence type="ECO:0000313" key="2">
    <source>
        <dbReference type="EMBL" id="TDR82727.1"/>
    </source>
</evidence>
<dbReference type="Gene3D" id="1.10.530.10">
    <property type="match status" value="1"/>
</dbReference>
<gene>
    <name evidence="2" type="ORF">DFP86_101116</name>
</gene>
<dbReference type="AlphaFoldDB" id="A0A4R7BG38"/>
<evidence type="ECO:0000256" key="1">
    <source>
        <dbReference type="SAM" id="MobiDB-lite"/>
    </source>
</evidence>
<protein>
    <submittedName>
        <fullName evidence="2">Putative chitinase</fullName>
    </submittedName>
</protein>
<accession>A0A4R7BG38</accession>
<dbReference type="InterPro" id="IPR023346">
    <property type="entry name" value="Lysozyme-like_dom_sf"/>
</dbReference>
<sequence length="391" mass="43481">MSQVKVCVTVRQGRALPIVGLSCSMSDRADGGQFGITDSHGMVSAQFPGGSQVRFSVLSKKMKAHKYIGTLQLGPDSIAEQHFTAVVDLIKIEAETQPHPPDSQQTVYPDIKPQPKPTRHSPEGSNPLHPQGMPTSSGTDAQGNPETKVDAQNATLISLEQMQRMWPAIVHMHAGPAKNAKMAELQAIADELNHDPIRFKLDTPLRKAHFFAQVMQEAGPGLEKNESFNYSPKGLIGIFRYFRRHPDEAELYGRRHGHPAEPSSIANRAYSNEGNTNLGNGTVESGDGWKYRGRGYKQVTGRTNYTQLTKDFPKLWPGESINFVETPDLASQPKYAIRSAVWFWWYNGLYKIADKGSAPSFVDEITAIVNNKTNSYNDRRDNFKLTLAIFR</sequence>
<dbReference type="SUPFAM" id="SSF53955">
    <property type="entry name" value="Lysozyme-like"/>
    <property type="match status" value="1"/>
</dbReference>
<dbReference type="OrthoDB" id="1242806at2"/>
<reference evidence="2 3" key="1">
    <citation type="submission" date="2019-03" db="EMBL/GenBank/DDBJ databases">
        <title>Genomic Encyclopedia of Type Strains, Phase III (KMG-III): the genomes of soil and plant-associated and newly described type strains.</title>
        <authorList>
            <person name="Whitman W."/>
        </authorList>
    </citation>
    <scope>NUCLEOTIDE SEQUENCE [LARGE SCALE GENOMIC DNA]</scope>
    <source>
        <strain evidence="2 3">CECT 8976</strain>
    </source>
</reference>
<keyword evidence="3" id="KW-1185">Reference proteome</keyword>
<evidence type="ECO:0000313" key="3">
    <source>
        <dbReference type="Proteomes" id="UP000295611"/>
    </source>
</evidence>
<dbReference type="RefSeq" id="WP_133678056.1">
    <property type="nucleotide sequence ID" value="NZ_SNZP01000001.1"/>
</dbReference>
<name>A0A4R7BG38_9NEIS</name>
<organism evidence="2 3">
    <name type="scientific">Paludibacterium purpuratum</name>
    <dbReference type="NCBI Taxonomy" id="1144873"/>
    <lineage>
        <taxon>Bacteria</taxon>
        <taxon>Pseudomonadati</taxon>
        <taxon>Pseudomonadota</taxon>
        <taxon>Betaproteobacteria</taxon>
        <taxon>Neisseriales</taxon>
        <taxon>Chromobacteriaceae</taxon>
        <taxon>Paludibacterium</taxon>
    </lineage>
</organism>
<comment type="caution">
    <text evidence="2">The sequence shown here is derived from an EMBL/GenBank/DDBJ whole genome shotgun (WGS) entry which is preliminary data.</text>
</comment>
<feature type="compositionally biased region" description="Polar residues" evidence="1">
    <location>
        <begin position="133"/>
        <end position="146"/>
    </location>
</feature>
<dbReference type="EMBL" id="SNZP01000001">
    <property type="protein sequence ID" value="TDR82727.1"/>
    <property type="molecule type" value="Genomic_DNA"/>
</dbReference>